<reference evidence="10 11" key="1">
    <citation type="submission" date="2020-12" db="EMBL/GenBank/DDBJ databases">
        <title>Taxonomic evaluation of the Bacillus sporothermodurans group of bacteria based on whole genome sequences.</title>
        <authorList>
            <person name="Fiedler G."/>
            <person name="Herbstmann A.-D."/>
            <person name="Doll E."/>
            <person name="Wenning M."/>
            <person name="Brinks E."/>
            <person name="Kabisch J."/>
            <person name="Breitenwieser F."/>
            <person name="Lappann M."/>
            <person name="Boehnlein C."/>
            <person name="Franz C."/>
        </authorList>
    </citation>
    <scope>NUCLEOTIDE SEQUENCE [LARGE SCALE GENOMIC DNA]</scope>
    <source>
        <strain evidence="10 11">DSM 10599</strain>
    </source>
</reference>
<proteinExistence type="inferred from homology"/>
<dbReference type="AlphaFoldDB" id="A0AB37HHC2"/>
<dbReference type="Pfam" id="PF20730">
    <property type="entry name" value="YetF_N"/>
    <property type="match status" value="1"/>
</dbReference>
<keyword evidence="4 7" id="KW-0812">Transmembrane</keyword>
<comment type="subcellular location">
    <subcellularLocation>
        <location evidence="1">Cell membrane</location>
        <topology evidence="1">Multi-pass membrane protein</topology>
    </subcellularLocation>
</comment>
<evidence type="ECO:0000256" key="1">
    <source>
        <dbReference type="ARBA" id="ARBA00004651"/>
    </source>
</evidence>
<feature type="domain" description="YetF-like N-terminal transmembrane" evidence="9">
    <location>
        <begin position="6"/>
        <end position="79"/>
    </location>
</feature>
<evidence type="ECO:0000313" key="11">
    <source>
        <dbReference type="Proteomes" id="UP000595512"/>
    </source>
</evidence>
<feature type="domain" description="YetF C-terminal" evidence="8">
    <location>
        <begin position="82"/>
        <end position="215"/>
    </location>
</feature>
<dbReference type="PANTHER" id="PTHR34582">
    <property type="entry name" value="UPF0702 TRANSMEMBRANE PROTEIN YCAP"/>
    <property type="match status" value="1"/>
</dbReference>
<evidence type="ECO:0000313" key="10">
    <source>
        <dbReference type="EMBL" id="QQX27264.1"/>
    </source>
</evidence>
<organism evidence="10 11">
    <name type="scientific">Heyndrickxia sporothermodurans</name>
    <dbReference type="NCBI Taxonomy" id="46224"/>
    <lineage>
        <taxon>Bacteria</taxon>
        <taxon>Bacillati</taxon>
        <taxon>Bacillota</taxon>
        <taxon>Bacilli</taxon>
        <taxon>Bacillales</taxon>
        <taxon>Bacillaceae</taxon>
        <taxon>Heyndrickxia</taxon>
    </lineage>
</organism>
<protein>
    <submittedName>
        <fullName evidence="10">DUF421 domain-containing protein</fullName>
    </submittedName>
</protein>
<evidence type="ECO:0000256" key="7">
    <source>
        <dbReference type="SAM" id="Phobius"/>
    </source>
</evidence>
<dbReference type="Gene3D" id="3.30.240.20">
    <property type="entry name" value="bsu07140 like domains"/>
    <property type="match status" value="2"/>
</dbReference>
<dbReference type="RefSeq" id="WP_107920017.1">
    <property type="nucleotide sequence ID" value="NZ_CP066701.1"/>
</dbReference>
<sequence length="229" mass="25821">MDSISSTIIRTFIGFFVLFILIRLLGKKQISQMSFFSYITGLALGNIAGEMVIHKDIKIIDGVTGIALWVFLTAAIEFIVFKSSKARGLLDGEPTILIKHGKIIEKALSSNKLNMDDLTMLLRIKNVFAVSEVEYAILEPNGQLSVLKKEEFEPVTKKDSNILVKRRPYIPTELIVDGKIVSKNLTELNINENWLTNELHLKGFQQVEDIFYAELQTDGTIYVDAKIKL</sequence>
<keyword evidence="3" id="KW-1003">Cell membrane</keyword>
<evidence type="ECO:0000256" key="3">
    <source>
        <dbReference type="ARBA" id="ARBA00022475"/>
    </source>
</evidence>
<dbReference type="GO" id="GO:0005886">
    <property type="term" value="C:plasma membrane"/>
    <property type="evidence" value="ECO:0007669"/>
    <property type="project" value="UniProtKB-SubCell"/>
</dbReference>
<evidence type="ECO:0000256" key="6">
    <source>
        <dbReference type="ARBA" id="ARBA00023136"/>
    </source>
</evidence>
<keyword evidence="6 7" id="KW-0472">Membrane</keyword>
<keyword evidence="5 7" id="KW-1133">Transmembrane helix</keyword>
<accession>A0AB37HHC2</accession>
<evidence type="ECO:0000256" key="4">
    <source>
        <dbReference type="ARBA" id="ARBA00022692"/>
    </source>
</evidence>
<dbReference type="PANTHER" id="PTHR34582:SF7">
    <property type="entry name" value="UPF0702 TRANSMEMBRANE PROTEIN YDFS"/>
    <property type="match status" value="1"/>
</dbReference>
<dbReference type="InterPro" id="IPR023090">
    <property type="entry name" value="UPF0702_alpha/beta_dom_sf"/>
</dbReference>
<evidence type="ECO:0000259" key="9">
    <source>
        <dbReference type="Pfam" id="PF20730"/>
    </source>
</evidence>
<feature type="transmembrane region" description="Helical" evidence="7">
    <location>
        <begin position="59"/>
        <end position="81"/>
    </location>
</feature>
<dbReference type="InterPro" id="IPR048454">
    <property type="entry name" value="YetF_N"/>
</dbReference>
<name>A0AB37HHC2_9BACI</name>
<feature type="transmembrane region" description="Helical" evidence="7">
    <location>
        <begin position="6"/>
        <end position="26"/>
    </location>
</feature>
<evidence type="ECO:0000256" key="2">
    <source>
        <dbReference type="ARBA" id="ARBA00006448"/>
    </source>
</evidence>
<feature type="transmembrane region" description="Helical" evidence="7">
    <location>
        <begin position="35"/>
        <end position="53"/>
    </location>
</feature>
<dbReference type="KEGG" id="hspo:JGZ69_11205"/>
<comment type="similarity">
    <text evidence="2">Belongs to the UPF0702 family.</text>
</comment>
<dbReference type="Proteomes" id="UP000595512">
    <property type="component" value="Chromosome"/>
</dbReference>
<dbReference type="InterPro" id="IPR007353">
    <property type="entry name" value="DUF421"/>
</dbReference>
<dbReference type="EMBL" id="CP066701">
    <property type="protein sequence ID" value="QQX27264.1"/>
    <property type="molecule type" value="Genomic_DNA"/>
</dbReference>
<evidence type="ECO:0000259" key="8">
    <source>
        <dbReference type="Pfam" id="PF04239"/>
    </source>
</evidence>
<gene>
    <name evidence="10" type="ORF">JGZ69_11205</name>
</gene>
<evidence type="ECO:0000256" key="5">
    <source>
        <dbReference type="ARBA" id="ARBA00022989"/>
    </source>
</evidence>
<dbReference type="Pfam" id="PF04239">
    <property type="entry name" value="DUF421"/>
    <property type="match status" value="1"/>
</dbReference>